<gene>
    <name evidence="2" type="ORF">LITE_LOCUS48809</name>
</gene>
<feature type="region of interest" description="Disordered" evidence="1">
    <location>
        <begin position="33"/>
        <end position="58"/>
    </location>
</feature>
<accession>A0AAV0RMM8</accession>
<comment type="caution">
    <text evidence="2">The sequence shown here is derived from an EMBL/GenBank/DDBJ whole genome shotgun (WGS) entry which is preliminary data.</text>
</comment>
<sequence>MQGFKFPSSKRQCVHILFLSFLQSPLELLHHLPNRSTRNQHRLKSSGASPPPSSKRHRFVQIHRRVRSPVQKPLRHPLFRALPLFPVHVASERGTLPTPCRRPRGAGE</sequence>
<keyword evidence="3" id="KW-1185">Reference proteome</keyword>
<proteinExistence type="predicted"/>
<reference evidence="2" key="1">
    <citation type="submission" date="2022-08" db="EMBL/GenBank/DDBJ databases">
        <authorList>
            <person name="Gutierrez-Valencia J."/>
        </authorList>
    </citation>
    <scope>NUCLEOTIDE SEQUENCE</scope>
</reference>
<evidence type="ECO:0000313" key="2">
    <source>
        <dbReference type="EMBL" id="CAI0558536.1"/>
    </source>
</evidence>
<dbReference type="EMBL" id="CAMGYJ010000011">
    <property type="protein sequence ID" value="CAI0558536.1"/>
    <property type="molecule type" value="Genomic_DNA"/>
</dbReference>
<evidence type="ECO:0000256" key="1">
    <source>
        <dbReference type="SAM" id="MobiDB-lite"/>
    </source>
</evidence>
<evidence type="ECO:0000313" key="3">
    <source>
        <dbReference type="Proteomes" id="UP001154282"/>
    </source>
</evidence>
<dbReference type="Proteomes" id="UP001154282">
    <property type="component" value="Unassembled WGS sequence"/>
</dbReference>
<protein>
    <submittedName>
        <fullName evidence="2">Uncharacterized protein</fullName>
    </submittedName>
</protein>
<name>A0AAV0RMM8_9ROSI</name>
<organism evidence="2 3">
    <name type="scientific">Linum tenue</name>
    <dbReference type="NCBI Taxonomy" id="586396"/>
    <lineage>
        <taxon>Eukaryota</taxon>
        <taxon>Viridiplantae</taxon>
        <taxon>Streptophyta</taxon>
        <taxon>Embryophyta</taxon>
        <taxon>Tracheophyta</taxon>
        <taxon>Spermatophyta</taxon>
        <taxon>Magnoliopsida</taxon>
        <taxon>eudicotyledons</taxon>
        <taxon>Gunneridae</taxon>
        <taxon>Pentapetalae</taxon>
        <taxon>rosids</taxon>
        <taxon>fabids</taxon>
        <taxon>Malpighiales</taxon>
        <taxon>Linaceae</taxon>
        <taxon>Linum</taxon>
    </lineage>
</organism>
<dbReference type="AlphaFoldDB" id="A0AAV0RMM8"/>